<keyword evidence="2" id="KW-1185">Reference proteome</keyword>
<reference evidence="1 2" key="1">
    <citation type="submission" date="2018-11" db="EMBL/GenBank/DDBJ databases">
        <title>Sequencing the genomes of 1000 actinobacteria strains.</title>
        <authorList>
            <person name="Klenk H.-P."/>
        </authorList>
    </citation>
    <scope>NUCLEOTIDE SEQUENCE [LARGE SCALE GENOMIC DNA]</scope>
    <source>
        <strain evidence="1 2">DSM 11294</strain>
    </source>
</reference>
<proteinExistence type="predicted"/>
<organism evidence="1 2">
    <name type="scientific">Bogoriella caseilytica</name>
    <dbReference type="NCBI Taxonomy" id="56055"/>
    <lineage>
        <taxon>Bacteria</taxon>
        <taxon>Bacillati</taxon>
        <taxon>Actinomycetota</taxon>
        <taxon>Actinomycetes</taxon>
        <taxon>Micrococcales</taxon>
        <taxon>Bogoriellaceae</taxon>
        <taxon>Bogoriella</taxon>
    </lineage>
</organism>
<dbReference type="RefSeq" id="WP_123303919.1">
    <property type="nucleotide sequence ID" value="NZ_RKHK01000001.1"/>
</dbReference>
<evidence type="ECO:0000313" key="1">
    <source>
        <dbReference type="EMBL" id="ROR73508.1"/>
    </source>
</evidence>
<gene>
    <name evidence="1" type="ORF">EDD31_1894</name>
</gene>
<comment type="caution">
    <text evidence="1">The sequence shown here is derived from an EMBL/GenBank/DDBJ whole genome shotgun (WGS) entry which is preliminary data.</text>
</comment>
<sequence length="419" mass="44364">MTSTVPAAAQREPADVALLTGDGARELIAQALAGQRAHVVDWQVHSVHHRPGAGVTVGYAATVERPGHAPSEEYICATTARLLNPTAPGLIPVATRERVVHVWLHPADPELPGLATACDPARLSAWIGSPVGVELLAYRPTRRAVVRVTSTVEGEAYLKVVRPEAAADLIERHTTLTEAGVPAPRVLRTDPDGLVMLESGRGVPLANLLAQGLGDQAARVLDSLVSTLDALPAAVMDLPRHPAWAERVDHYAHAAATVLPEHADRTSLLAQGVNELMASSDPGPVVPAHGDYYEANVLMDPRPGALAVSTLLDVDSVGPGHRVDDLACMLGHVSVLPHLAPQAYPHVPEALETWTQACSAMVDEVALHARCAAVVLSLVAGARRTDGGHWRSDAEGRLARAEAWLARGRELLAMRTSPR</sequence>
<dbReference type="Proteomes" id="UP000280668">
    <property type="component" value="Unassembled WGS sequence"/>
</dbReference>
<dbReference type="OrthoDB" id="3837844at2"/>
<dbReference type="SUPFAM" id="SSF56112">
    <property type="entry name" value="Protein kinase-like (PK-like)"/>
    <property type="match status" value="1"/>
</dbReference>
<evidence type="ECO:0000313" key="2">
    <source>
        <dbReference type="Proteomes" id="UP000280668"/>
    </source>
</evidence>
<dbReference type="EMBL" id="RKHK01000001">
    <property type="protein sequence ID" value="ROR73508.1"/>
    <property type="molecule type" value="Genomic_DNA"/>
</dbReference>
<dbReference type="InterPro" id="IPR011009">
    <property type="entry name" value="Kinase-like_dom_sf"/>
</dbReference>
<protein>
    <submittedName>
        <fullName evidence="1">Uncharacterized protein</fullName>
    </submittedName>
</protein>
<dbReference type="Gene3D" id="3.90.1200.10">
    <property type="match status" value="1"/>
</dbReference>
<dbReference type="AlphaFoldDB" id="A0A3N2BE36"/>
<name>A0A3N2BE36_9MICO</name>
<accession>A0A3N2BE36</accession>